<dbReference type="Proteomes" id="UP000317365">
    <property type="component" value="Chromosome"/>
</dbReference>
<evidence type="ECO:0000313" key="2">
    <source>
        <dbReference type="EMBL" id="QDL56514.1"/>
    </source>
</evidence>
<protein>
    <recommendedName>
        <fullName evidence="4">DUF2892 domain-containing protein</fullName>
    </recommendedName>
</protein>
<dbReference type="AlphaFoldDB" id="A0A515EV13"/>
<reference evidence="3" key="2">
    <citation type="journal article" date="2020" name="Int. J. Syst. Evol. Microbiol.">
        <title>Genomic insights into a novel species Rhodoferax aquaticus sp. nov., isolated from freshwater.</title>
        <authorList>
            <person name="Li T."/>
            <person name="Zhuo Y."/>
            <person name="Jin C.Z."/>
            <person name="Wu X."/>
            <person name="Ko S.R."/>
            <person name="Jin F.J."/>
            <person name="Ahn C.Y."/>
            <person name="Oh H.M."/>
            <person name="Lee H.G."/>
            <person name="Jin L."/>
        </authorList>
    </citation>
    <scope>NUCLEOTIDE SEQUENCE [LARGE SCALE GENOMIC DNA]</scope>
    <source>
        <strain evidence="3">Gr-4</strain>
    </source>
</reference>
<keyword evidence="1" id="KW-1133">Transmembrane helix</keyword>
<accession>A0A515EV13</accession>
<evidence type="ECO:0008006" key="4">
    <source>
        <dbReference type="Google" id="ProtNLM"/>
    </source>
</evidence>
<reference evidence="3" key="1">
    <citation type="submission" date="2019-02" db="EMBL/GenBank/DDBJ databases">
        <title>Complete genome sequence of Rhodoferax sp. Gr-4.</title>
        <authorList>
            <person name="Jin L."/>
        </authorList>
    </citation>
    <scope>NUCLEOTIDE SEQUENCE [LARGE SCALE GENOMIC DNA]</scope>
    <source>
        <strain evidence="3">Gr-4</strain>
    </source>
</reference>
<evidence type="ECO:0000313" key="3">
    <source>
        <dbReference type="Proteomes" id="UP000317365"/>
    </source>
</evidence>
<name>A0A515EV13_9BURK</name>
<organism evidence="2 3">
    <name type="scientific">Rhodoferax aquaticus</name>
    <dbReference type="NCBI Taxonomy" id="2527691"/>
    <lineage>
        <taxon>Bacteria</taxon>
        <taxon>Pseudomonadati</taxon>
        <taxon>Pseudomonadota</taxon>
        <taxon>Betaproteobacteria</taxon>
        <taxon>Burkholderiales</taxon>
        <taxon>Comamonadaceae</taxon>
        <taxon>Rhodoferax</taxon>
    </lineage>
</organism>
<dbReference type="RefSeq" id="WP_142813949.1">
    <property type="nucleotide sequence ID" value="NZ_CP036282.1"/>
</dbReference>
<gene>
    <name evidence="2" type="ORF">EXZ61_21455</name>
</gene>
<sequence>MYCSSSITVHLLRGAAALALLVFALFFNPYGMVLSGVALVGAVVLLRGCPMCWMMGLVETMRKGKGPAST</sequence>
<feature type="transmembrane region" description="Helical" evidence="1">
    <location>
        <begin position="7"/>
        <end position="27"/>
    </location>
</feature>
<keyword evidence="3" id="KW-1185">Reference proteome</keyword>
<proteinExistence type="predicted"/>
<evidence type="ECO:0000256" key="1">
    <source>
        <dbReference type="SAM" id="Phobius"/>
    </source>
</evidence>
<keyword evidence="1" id="KW-0812">Transmembrane</keyword>
<keyword evidence="1" id="KW-0472">Membrane</keyword>
<dbReference type="EMBL" id="CP036282">
    <property type="protein sequence ID" value="QDL56514.1"/>
    <property type="molecule type" value="Genomic_DNA"/>
</dbReference>
<dbReference type="KEGG" id="rhg:EXZ61_21455"/>